<evidence type="ECO:0000256" key="1">
    <source>
        <dbReference type="SAM" id="MobiDB-lite"/>
    </source>
</evidence>
<gene>
    <name evidence="2" type="ORF">B0T23DRAFT_413381</name>
</gene>
<evidence type="ECO:0000313" key="3">
    <source>
        <dbReference type="Proteomes" id="UP001285908"/>
    </source>
</evidence>
<proteinExistence type="predicted"/>
<organism evidence="2 3">
    <name type="scientific">Neurospora hispaniola</name>
    <dbReference type="NCBI Taxonomy" id="588809"/>
    <lineage>
        <taxon>Eukaryota</taxon>
        <taxon>Fungi</taxon>
        <taxon>Dikarya</taxon>
        <taxon>Ascomycota</taxon>
        <taxon>Pezizomycotina</taxon>
        <taxon>Sordariomycetes</taxon>
        <taxon>Sordariomycetidae</taxon>
        <taxon>Sordariales</taxon>
        <taxon>Sordariaceae</taxon>
        <taxon>Neurospora</taxon>
    </lineage>
</organism>
<name>A0AAJ0MQB9_9PEZI</name>
<feature type="region of interest" description="Disordered" evidence="1">
    <location>
        <begin position="113"/>
        <end position="135"/>
    </location>
</feature>
<sequence>MSNQELVHAYRHLLRWSLRAVQFSKPARFVVRDTLRAAFRDKNGTFEPSRVKSTLWFLESAATYIQNKSTGPWRIRAQTLSKSQHVRSPGNSGQERLEAGLSASILYAISGMPPSSRSTDGKKEAITRGQTESDESAPIVVITPQIGDTFAHRRIFPQVSPHLIFDDSGVNGGLRSCHWGGQPCPTSEAQEDAVDAHNALPSSNFWASDDGGLRAVNQKREGKRCCISDGMMLAGIETFKADPIYRRFEIALALEISRANY</sequence>
<evidence type="ECO:0008006" key="4">
    <source>
        <dbReference type="Google" id="ProtNLM"/>
    </source>
</evidence>
<dbReference type="AlphaFoldDB" id="A0AAJ0MQB9"/>
<protein>
    <recommendedName>
        <fullName evidence="4">DUF1763-domain-containing protein</fullName>
    </recommendedName>
</protein>
<dbReference type="RefSeq" id="XP_062691879.1">
    <property type="nucleotide sequence ID" value="XM_062839516.1"/>
</dbReference>
<dbReference type="Proteomes" id="UP001285908">
    <property type="component" value="Unassembled WGS sequence"/>
</dbReference>
<dbReference type="GeneID" id="87877138"/>
<accession>A0AAJ0MQB9</accession>
<reference evidence="2 3" key="1">
    <citation type="journal article" date="2023" name="Mol. Phylogenet. Evol.">
        <title>Genome-scale phylogeny and comparative genomics of the fungal order Sordariales.</title>
        <authorList>
            <person name="Hensen N."/>
            <person name="Bonometti L."/>
            <person name="Westerberg I."/>
            <person name="Brannstrom I.O."/>
            <person name="Guillou S."/>
            <person name="Cros-Aarteil S."/>
            <person name="Calhoun S."/>
            <person name="Haridas S."/>
            <person name="Kuo A."/>
            <person name="Mondo S."/>
            <person name="Pangilinan J."/>
            <person name="Riley R."/>
            <person name="LaButti K."/>
            <person name="Andreopoulos B."/>
            <person name="Lipzen A."/>
            <person name="Chen C."/>
            <person name="Yan M."/>
            <person name="Daum C."/>
            <person name="Ng V."/>
            <person name="Clum A."/>
            <person name="Steindorff A."/>
            <person name="Ohm R.A."/>
            <person name="Martin F."/>
            <person name="Silar P."/>
            <person name="Natvig D.O."/>
            <person name="Lalanne C."/>
            <person name="Gautier V."/>
            <person name="Ament-Velasquez S.L."/>
            <person name="Kruys A."/>
            <person name="Hutchinson M.I."/>
            <person name="Powell A.J."/>
            <person name="Barry K."/>
            <person name="Miller A.N."/>
            <person name="Grigoriev I.V."/>
            <person name="Debuchy R."/>
            <person name="Gladieux P."/>
            <person name="Hiltunen Thoren M."/>
            <person name="Johannesson H."/>
        </authorList>
    </citation>
    <scope>NUCLEOTIDE SEQUENCE [LARGE SCALE GENOMIC DNA]</scope>
    <source>
        <strain evidence="2 3">FGSC 10403</strain>
    </source>
</reference>
<comment type="caution">
    <text evidence="2">The sequence shown here is derived from an EMBL/GenBank/DDBJ whole genome shotgun (WGS) entry which is preliminary data.</text>
</comment>
<keyword evidence="3" id="KW-1185">Reference proteome</keyword>
<evidence type="ECO:0000313" key="2">
    <source>
        <dbReference type="EMBL" id="KAK3490696.1"/>
    </source>
</evidence>
<dbReference type="EMBL" id="JAULSX010000005">
    <property type="protein sequence ID" value="KAK3490696.1"/>
    <property type="molecule type" value="Genomic_DNA"/>
</dbReference>